<organism evidence="2 3">
    <name type="scientific">Vibrio splendidus</name>
    <dbReference type="NCBI Taxonomy" id="29497"/>
    <lineage>
        <taxon>Bacteria</taxon>
        <taxon>Pseudomonadati</taxon>
        <taxon>Pseudomonadota</taxon>
        <taxon>Gammaproteobacteria</taxon>
        <taxon>Vibrionales</taxon>
        <taxon>Vibrionaceae</taxon>
        <taxon>Vibrio</taxon>
    </lineage>
</organism>
<feature type="coiled-coil region" evidence="1">
    <location>
        <begin position="34"/>
        <end position="72"/>
    </location>
</feature>
<reference evidence="3" key="1">
    <citation type="submission" date="2016-07" db="EMBL/GenBank/DDBJ databases">
        <title>Nontailed viruses are major unrecognized killers of bacteria in the ocean.</title>
        <authorList>
            <person name="Kauffman K."/>
            <person name="Hussain F."/>
            <person name="Yang J."/>
            <person name="Arevalo P."/>
            <person name="Brown J."/>
            <person name="Cutler M."/>
            <person name="Kelly L."/>
            <person name="Polz M.F."/>
        </authorList>
    </citation>
    <scope>NUCLEOTIDE SEQUENCE [LARGE SCALE GENOMIC DNA]</scope>
    <source>
        <strain evidence="3">10N.286.54.F3</strain>
    </source>
</reference>
<gene>
    <name evidence="2" type="ORF">BCV19_00690</name>
</gene>
<accession>A0A2N7CHH4</accession>
<sequence length="198" mass="22526">MYIEIESAQRAIPQISLKRDRRSNVVKKSELHLYQQAQSLLDNLKGRVDEYQSILEQEVLQLIEEKEQALNAHIALVFNETLESWNAKQSQWVTEAEDKLSALLTEQSHILQALKGELKCSMVGAIQSRLASFSQDETLIQYLVNALHSEIDDVSNGLKVDKVTSETGVTLSIENDERLICINTFELIEKLRKSLDTL</sequence>
<keyword evidence="1" id="KW-0175">Coiled coil</keyword>
<evidence type="ECO:0000256" key="1">
    <source>
        <dbReference type="SAM" id="Coils"/>
    </source>
</evidence>
<proteinExistence type="predicted"/>
<dbReference type="RefSeq" id="WP_102482116.1">
    <property type="nucleotide sequence ID" value="NZ_MCSW01000113.1"/>
</dbReference>
<comment type="caution">
    <text evidence="2">The sequence shown here is derived from an EMBL/GenBank/DDBJ whole genome shotgun (WGS) entry which is preliminary data.</text>
</comment>
<evidence type="ECO:0000313" key="2">
    <source>
        <dbReference type="EMBL" id="PMF25600.1"/>
    </source>
</evidence>
<name>A0A2N7CHH4_VIBSP</name>
<dbReference type="EMBL" id="MCSW01000113">
    <property type="protein sequence ID" value="PMF25600.1"/>
    <property type="molecule type" value="Genomic_DNA"/>
</dbReference>
<dbReference type="AlphaFoldDB" id="A0A2N7CHH4"/>
<protein>
    <submittedName>
        <fullName evidence="2">Uncharacterized protein</fullName>
    </submittedName>
</protein>
<evidence type="ECO:0000313" key="3">
    <source>
        <dbReference type="Proteomes" id="UP000235405"/>
    </source>
</evidence>
<dbReference type="Proteomes" id="UP000235405">
    <property type="component" value="Unassembled WGS sequence"/>
</dbReference>